<evidence type="ECO:0000313" key="11">
    <source>
        <dbReference type="EMBL" id="SHE79863.1"/>
    </source>
</evidence>
<comment type="function">
    <text evidence="10">Catalyzes the transfer of an acyl group from acyl-phosphate (acyl-PO(4)) to glycerol-3-phosphate (G3P) to form lysophosphatidic acid (LPA). This enzyme utilizes acyl-phosphate as fatty acyl donor, but not acyl-CoA or acyl-ACP.</text>
</comment>
<dbReference type="UniPathway" id="UPA00085"/>
<dbReference type="EC" id="2.3.1.275" evidence="10"/>
<feature type="transmembrane region" description="Helical" evidence="10">
    <location>
        <begin position="78"/>
        <end position="97"/>
    </location>
</feature>
<reference evidence="11 12" key="1">
    <citation type="submission" date="2016-11" db="EMBL/GenBank/DDBJ databases">
        <authorList>
            <person name="Jaros S."/>
            <person name="Januszkiewicz K."/>
            <person name="Wedrychowicz H."/>
        </authorList>
    </citation>
    <scope>NUCLEOTIDE SEQUENCE [LARGE SCALE GENOMIC DNA]</scope>
    <source>
        <strain evidence="11 12">DSM 15692</strain>
    </source>
</reference>
<accession>A0A1M4WFL1</accession>
<comment type="pathway">
    <text evidence="10">Lipid metabolism; phospholipid metabolism.</text>
</comment>
<organism evidence="11 12">
    <name type="scientific">Atopostipes suicloacalis DSM 15692</name>
    <dbReference type="NCBI Taxonomy" id="1121025"/>
    <lineage>
        <taxon>Bacteria</taxon>
        <taxon>Bacillati</taxon>
        <taxon>Bacillota</taxon>
        <taxon>Bacilli</taxon>
        <taxon>Lactobacillales</taxon>
        <taxon>Carnobacteriaceae</taxon>
        <taxon>Atopostipes</taxon>
    </lineage>
</organism>
<name>A0A1M4WFL1_9LACT</name>
<dbReference type="SMART" id="SM01207">
    <property type="entry name" value="G3P_acyltransf"/>
    <property type="match status" value="1"/>
</dbReference>
<gene>
    <name evidence="10" type="primary">plsY</name>
    <name evidence="11" type="ORF">SAMN02745249_01174</name>
</gene>
<dbReference type="InterPro" id="IPR003811">
    <property type="entry name" value="G3P_acylTferase_PlsY"/>
</dbReference>
<evidence type="ECO:0000256" key="6">
    <source>
        <dbReference type="ARBA" id="ARBA00023098"/>
    </source>
</evidence>
<comment type="subcellular location">
    <subcellularLocation>
        <location evidence="10">Cell membrane</location>
        <topology evidence="10">Multi-pass membrane protein</topology>
    </subcellularLocation>
</comment>
<feature type="transmembrane region" description="Helical" evidence="10">
    <location>
        <begin position="48"/>
        <end position="72"/>
    </location>
</feature>
<comment type="subunit">
    <text evidence="10">Probably interacts with PlsX.</text>
</comment>
<evidence type="ECO:0000256" key="1">
    <source>
        <dbReference type="ARBA" id="ARBA00022475"/>
    </source>
</evidence>
<evidence type="ECO:0000256" key="7">
    <source>
        <dbReference type="ARBA" id="ARBA00023136"/>
    </source>
</evidence>
<sequence>MNILVLMIIAYLLGSIPSGVWIGKLLYHKDIREYGSGNTGATNTFRILGAKAGTLALIIDVMKGTLATYLPIWLGSDIHPIFIGIFAILGHVFPLYIKFKGGKAVATSAGVALALHPIFLLIFVGVFLILLFTTSIVSISSILAVFFAAIGSFFINDPIFSTIIWIVALLIIYLHRENINRLRDGTESKVPFGLRSSKKD</sequence>
<dbReference type="STRING" id="1121025.SAMN02745249_01174"/>
<keyword evidence="11" id="KW-0012">Acyltransferase</keyword>
<comment type="similarity">
    <text evidence="10">Belongs to the PlsY family.</text>
</comment>
<keyword evidence="7 10" id="KW-0472">Membrane</keyword>
<evidence type="ECO:0000256" key="9">
    <source>
        <dbReference type="ARBA" id="ARBA00023264"/>
    </source>
</evidence>
<dbReference type="GO" id="GO:0008654">
    <property type="term" value="P:phospholipid biosynthetic process"/>
    <property type="evidence" value="ECO:0007669"/>
    <property type="project" value="UniProtKB-UniRule"/>
</dbReference>
<dbReference type="NCBIfam" id="TIGR00023">
    <property type="entry name" value="glycerol-3-phosphate 1-O-acyltransferase PlsY"/>
    <property type="match status" value="1"/>
</dbReference>
<keyword evidence="8 10" id="KW-0594">Phospholipid biosynthesis</keyword>
<dbReference type="PANTHER" id="PTHR30309:SF0">
    <property type="entry name" value="GLYCEROL-3-PHOSPHATE ACYLTRANSFERASE-RELATED"/>
    <property type="match status" value="1"/>
</dbReference>
<dbReference type="AlphaFoldDB" id="A0A1M4WFL1"/>
<dbReference type="PANTHER" id="PTHR30309">
    <property type="entry name" value="INNER MEMBRANE PROTEIN YGIH"/>
    <property type="match status" value="1"/>
</dbReference>
<keyword evidence="2 10" id="KW-0444">Lipid biosynthesis</keyword>
<evidence type="ECO:0000256" key="10">
    <source>
        <dbReference type="HAMAP-Rule" id="MF_01043"/>
    </source>
</evidence>
<keyword evidence="4 10" id="KW-0812">Transmembrane</keyword>
<dbReference type="HAMAP" id="MF_01043">
    <property type="entry name" value="PlsY"/>
    <property type="match status" value="1"/>
</dbReference>
<feature type="transmembrane region" description="Helical" evidence="10">
    <location>
        <begin position="6"/>
        <end position="27"/>
    </location>
</feature>
<evidence type="ECO:0000256" key="2">
    <source>
        <dbReference type="ARBA" id="ARBA00022516"/>
    </source>
</evidence>
<evidence type="ECO:0000313" key="12">
    <source>
        <dbReference type="Proteomes" id="UP000184128"/>
    </source>
</evidence>
<comment type="catalytic activity">
    <reaction evidence="10">
        <text>an acyl phosphate + sn-glycerol 3-phosphate = a 1-acyl-sn-glycero-3-phosphate + phosphate</text>
        <dbReference type="Rhea" id="RHEA:34075"/>
        <dbReference type="ChEBI" id="CHEBI:43474"/>
        <dbReference type="ChEBI" id="CHEBI:57597"/>
        <dbReference type="ChEBI" id="CHEBI:57970"/>
        <dbReference type="ChEBI" id="CHEBI:59918"/>
        <dbReference type="EC" id="2.3.1.275"/>
    </reaction>
</comment>
<keyword evidence="5 10" id="KW-1133">Transmembrane helix</keyword>
<dbReference type="Proteomes" id="UP000184128">
    <property type="component" value="Unassembled WGS sequence"/>
</dbReference>
<dbReference type="GO" id="GO:0005886">
    <property type="term" value="C:plasma membrane"/>
    <property type="evidence" value="ECO:0007669"/>
    <property type="project" value="UniProtKB-SubCell"/>
</dbReference>
<dbReference type="Pfam" id="PF02660">
    <property type="entry name" value="G3P_acyltransf"/>
    <property type="match status" value="1"/>
</dbReference>
<keyword evidence="12" id="KW-1185">Reference proteome</keyword>
<keyword evidence="3 10" id="KW-0808">Transferase</keyword>
<dbReference type="EMBL" id="FQUF01000015">
    <property type="protein sequence ID" value="SHE79863.1"/>
    <property type="molecule type" value="Genomic_DNA"/>
</dbReference>
<evidence type="ECO:0000256" key="4">
    <source>
        <dbReference type="ARBA" id="ARBA00022692"/>
    </source>
</evidence>
<proteinExistence type="inferred from homology"/>
<evidence type="ECO:0000256" key="3">
    <source>
        <dbReference type="ARBA" id="ARBA00022679"/>
    </source>
</evidence>
<feature type="transmembrane region" description="Helical" evidence="10">
    <location>
        <begin position="118"/>
        <end position="147"/>
    </location>
</feature>
<evidence type="ECO:0000256" key="5">
    <source>
        <dbReference type="ARBA" id="ARBA00022989"/>
    </source>
</evidence>
<keyword evidence="9 10" id="KW-1208">Phospholipid metabolism</keyword>
<keyword evidence="1 10" id="KW-1003">Cell membrane</keyword>
<feature type="transmembrane region" description="Helical" evidence="10">
    <location>
        <begin position="153"/>
        <end position="174"/>
    </location>
</feature>
<evidence type="ECO:0000256" key="8">
    <source>
        <dbReference type="ARBA" id="ARBA00023209"/>
    </source>
</evidence>
<dbReference type="RefSeq" id="WP_073297711.1">
    <property type="nucleotide sequence ID" value="NZ_FQUF01000015.1"/>
</dbReference>
<dbReference type="GO" id="GO:0043772">
    <property type="term" value="F:acyl-phosphate glycerol-3-phosphate acyltransferase activity"/>
    <property type="evidence" value="ECO:0007669"/>
    <property type="project" value="UniProtKB-UniRule"/>
</dbReference>
<protein>
    <recommendedName>
        <fullName evidence="10">Glycerol-3-phosphate acyltransferase</fullName>
    </recommendedName>
    <alternativeName>
        <fullName evidence="10">Acyl-PO4 G3P acyltransferase</fullName>
    </alternativeName>
    <alternativeName>
        <fullName evidence="10">Acyl-phosphate--glycerol-3-phosphate acyltransferase</fullName>
    </alternativeName>
    <alternativeName>
        <fullName evidence="10">G3P acyltransferase</fullName>
        <shortName evidence="10">GPAT</shortName>
        <ecNumber evidence="10">2.3.1.275</ecNumber>
    </alternativeName>
    <alternativeName>
        <fullName evidence="10">Lysophosphatidic acid synthase</fullName>
        <shortName evidence="10">LPA synthase</shortName>
    </alternativeName>
</protein>
<dbReference type="OrthoDB" id="9777124at2"/>
<keyword evidence="6 10" id="KW-0443">Lipid metabolism</keyword>